<keyword evidence="1" id="KW-0472">Membrane</keyword>
<dbReference type="Proteomes" id="UP000180246">
    <property type="component" value="Unassembled WGS sequence"/>
</dbReference>
<reference evidence="2 3" key="1">
    <citation type="submission" date="2014-10" db="EMBL/GenBank/DDBJ databases">
        <authorList>
            <person name="Seo M.-J."/>
            <person name="Seok Y.J."/>
            <person name="Cha I.-T."/>
        </authorList>
    </citation>
    <scope>NUCLEOTIDE SEQUENCE [LARGE SCALE GENOMIC DNA]</scope>
    <source>
        <strain evidence="2 3">NEU</strain>
    </source>
</reference>
<dbReference type="EMBL" id="JRYB01000001">
    <property type="protein sequence ID" value="OIJ42207.1"/>
    <property type="molecule type" value="Genomic_DNA"/>
</dbReference>
<proteinExistence type="predicted"/>
<comment type="caution">
    <text evidence="2">The sequence shown here is derived from an EMBL/GenBank/DDBJ whole genome shotgun (WGS) entry which is preliminary data.</text>
</comment>
<keyword evidence="1" id="KW-0812">Transmembrane</keyword>
<accession>A0A1S2NAT7</accession>
<organism evidence="2 3">
    <name type="scientific">Massilia timonae</name>
    <dbReference type="NCBI Taxonomy" id="47229"/>
    <lineage>
        <taxon>Bacteria</taxon>
        <taxon>Pseudomonadati</taxon>
        <taxon>Pseudomonadota</taxon>
        <taxon>Betaproteobacteria</taxon>
        <taxon>Burkholderiales</taxon>
        <taxon>Oxalobacteraceae</taxon>
        <taxon>Telluria group</taxon>
        <taxon>Massilia</taxon>
    </lineage>
</organism>
<evidence type="ECO:0000256" key="1">
    <source>
        <dbReference type="SAM" id="Phobius"/>
    </source>
</evidence>
<evidence type="ECO:0000313" key="2">
    <source>
        <dbReference type="EMBL" id="OIJ42207.1"/>
    </source>
</evidence>
<evidence type="ECO:0000313" key="3">
    <source>
        <dbReference type="Proteomes" id="UP000180246"/>
    </source>
</evidence>
<gene>
    <name evidence="2" type="ORF">LO55_1477</name>
</gene>
<dbReference type="AlphaFoldDB" id="A0A1S2NAT7"/>
<keyword evidence="1" id="KW-1133">Transmembrane helix</keyword>
<name>A0A1S2NAT7_9BURK</name>
<feature type="transmembrane region" description="Helical" evidence="1">
    <location>
        <begin position="12"/>
        <end position="30"/>
    </location>
</feature>
<protein>
    <submittedName>
        <fullName evidence="2">Uncharacterized protein</fullName>
    </submittedName>
</protein>
<sequence>MEEQAAWKLLKTVLGVAAFIAFGVGVWGGWTVAKTYFDTKDAAHSRYTGLATISQKITMNAANAGTPSVTQILK</sequence>